<dbReference type="EMBL" id="JACVXA010000028">
    <property type="protein sequence ID" value="MBE3638641.1"/>
    <property type="molecule type" value="Genomic_DNA"/>
</dbReference>
<feature type="compositionally biased region" description="Low complexity" evidence="1">
    <location>
        <begin position="84"/>
        <end position="101"/>
    </location>
</feature>
<organism evidence="3 4">
    <name type="scientific">Mangrovicoccus algicola</name>
    <dbReference type="NCBI Taxonomy" id="2771008"/>
    <lineage>
        <taxon>Bacteria</taxon>
        <taxon>Pseudomonadati</taxon>
        <taxon>Pseudomonadota</taxon>
        <taxon>Alphaproteobacteria</taxon>
        <taxon>Rhodobacterales</taxon>
        <taxon>Paracoccaceae</taxon>
        <taxon>Mangrovicoccus</taxon>
    </lineage>
</organism>
<evidence type="ECO:0000256" key="1">
    <source>
        <dbReference type="SAM" id="MobiDB-lite"/>
    </source>
</evidence>
<feature type="region of interest" description="Disordered" evidence="1">
    <location>
        <begin position="1"/>
        <end position="125"/>
    </location>
</feature>
<proteinExistence type="predicted"/>
<evidence type="ECO:0000256" key="2">
    <source>
        <dbReference type="SAM" id="Phobius"/>
    </source>
</evidence>
<name>A0A8J7CKD0_9RHOB</name>
<keyword evidence="2" id="KW-0812">Transmembrane</keyword>
<protein>
    <submittedName>
        <fullName evidence="3">Uncharacterized protein</fullName>
    </submittedName>
</protein>
<reference evidence="3" key="1">
    <citation type="submission" date="2020-09" db="EMBL/GenBank/DDBJ databases">
        <title>A novel bacterium of genus Mangrovicoccus, isolated from South China Sea.</title>
        <authorList>
            <person name="Huang H."/>
            <person name="Mo K."/>
            <person name="Hu Y."/>
        </authorList>
    </citation>
    <scope>NUCLEOTIDE SEQUENCE</scope>
    <source>
        <strain evidence="3">HB182678</strain>
    </source>
</reference>
<feature type="transmembrane region" description="Helical" evidence="2">
    <location>
        <begin position="144"/>
        <end position="163"/>
    </location>
</feature>
<dbReference type="AlphaFoldDB" id="A0A8J7CKD0"/>
<dbReference type="Proteomes" id="UP000609121">
    <property type="component" value="Unassembled WGS sequence"/>
</dbReference>
<feature type="non-terminal residue" evidence="3">
    <location>
        <position position="1"/>
    </location>
</feature>
<accession>A0A8J7CKD0</accession>
<sequence length="207" mass="21371">RARRSPGEVRDRLARLQQAERGAAAEARWRMDGELPGQAGDPESEAPLLPPQRGFRPMPPLSDHAADPDEVPDLGSLLHDRADPAPAARRPAPFPSSASGPAAGGAPGAHLPVLRQPRGGLPVATGSQALSPVEAAQMRRGFRIGFLLPVAAALLLLGVYLGAPVMARHLPAAAPVLEHVTRAGDAIQSRLAGGILALFGQEPAAGS</sequence>
<feature type="compositionally biased region" description="Basic and acidic residues" evidence="1">
    <location>
        <begin position="1"/>
        <end position="14"/>
    </location>
</feature>
<gene>
    <name evidence="3" type="ORF">ICN82_10540</name>
</gene>
<keyword evidence="2" id="KW-1133">Transmembrane helix</keyword>
<comment type="caution">
    <text evidence="3">The sequence shown here is derived from an EMBL/GenBank/DDBJ whole genome shotgun (WGS) entry which is preliminary data.</text>
</comment>
<feature type="compositionally biased region" description="Low complexity" evidence="1">
    <location>
        <begin position="15"/>
        <end position="26"/>
    </location>
</feature>
<keyword evidence="2" id="KW-0472">Membrane</keyword>
<evidence type="ECO:0000313" key="4">
    <source>
        <dbReference type="Proteomes" id="UP000609121"/>
    </source>
</evidence>
<keyword evidence="4" id="KW-1185">Reference proteome</keyword>
<evidence type="ECO:0000313" key="3">
    <source>
        <dbReference type="EMBL" id="MBE3638641.1"/>
    </source>
</evidence>